<feature type="domain" description="Calponin-homology (CH)" evidence="10">
    <location>
        <begin position="32"/>
        <end position="135"/>
    </location>
</feature>
<dbReference type="SUPFAM" id="SSF47576">
    <property type="entry name" value="Calponin-homology domain, CH-domain"/>
    <property type="match status" value="1"/>
</dbReference>
<dbReference type="InterPro" id="IPR027417">
    <property type="entry name" value="P-loop_NTPase"/>
</dbReference>
<feature type="domain" description="Kinesin motor" evidence="11">
    <location>
        <begin position="508"/>
        <end position="842"/>
    </location>
</feature>
<evidence type="ECO:0000256" key="5">
    <source>
        <dbReference type="ARBA" id="ARBA00023054"/>
    </source>
</evidence>
<proteinExistence type="inferred from homology"/>
<feature type="region of interest" description="Disordered" evidence="9">
    <location>
        <begin position="145"/>
        <end position="193"/>
    </location>
</feature>
<accession>A0AAV3NXE4</accession>
<evidence type="ECO:0000259" key="11">
    <source>
        <dbReference type="PROSITE" id="PS50067"/>
    </source>
</evidence>
<dbReference type="GO" id="GO:0008017">
    <property type="term" value="F:microtubule binding"/>
    <property type="evidence" value="ECO:0007669"/>
    <property type="project" value="InterPro"/>
</dbReference>
<comment type="caution">
    <text evidence="12">The sequence shown here is derived from an EMBL/GenBank/DDBJ whole genome shotgun (WGS) entry which is preliminary data.</text>
</comment>
<dbReference type="InterPro" id="IPR001752">
    <property type="entry name" value="Kinesin_motor_dom"/>
</dbReference>
<reference evidence="12 13" key="1">
    <citation type="submission" date="2024-01" db="EMBL/GenBank/DDBJ databases">
        <title>The complete chloroplast genome sequence of Lithospermum erythrorhizon: insights into the phylogenetic relationship among Boraginaceae species and the maternal lineages of purple gromwells.</title>
        <authorList>
            <person name="Okada T."/>
            <person name="Watanabe K."/>
        </authorList>
    </citation>
    <scope>NUCLEOTIDE SEQUENCE [LARGE SCALE GENOMIC DNA]</scope>
</reference>
<dbReference type="Pfam" id="PF00225">
    <property type="entry name" value="Kinesin"/>
    <property type="match status" value="1"/>
</dbReference>
<dbReference type="SUPFAM" id="SSF52540">
    <property type="entry name" value="P-loop containing nucleoside triphosphate hydrolases"/>
    <property type="match status" value="1"/>
</dbReference>
<evidence type="ECO:0000313" key="12">
    <source>
        <dbReference type="EMBL" id="GAA0143106.1"/>
    </source>
</evidence>
<sequence length="885" mass="99184">MMDSQVNGHGRLSRTNIPTSAEVFEPSSISNAKHRTSLIIWINSVLPSLCLPVNASDEDLRAFLVDGAVLCQLLNKLKPGSITEHASSGQSATNINKFFSAMDEMRLPIFQKVDLENGSMKIVLDCLLTLKTHFMSVTGVASGAQREPLSQINTSDESRKVTSDSRFQRGLDSPLKTDSPTKMGLSPTLPHHSGHKLQEVYQLKRGCYADIPEAKISEMMKSNNFDSAPTQSLLAVVNGILDDSVERKNGEIPHRMSSLLRKVVQEIEKRIYTQNEHLKMQNSTFRAREDKYKSRIRVLEALGEETRTDPAKTDEKNKVLEQDLIRLLKEKDEHSKEIAGLKEELQVARKTNGKNTKDDHSQDVAALKKELEVAKKTCEQKCLQIEKDAKEAQHKLEEKLKEVVNQLTESRSKVKELEASSESISKQWNKKENIYHIFTDFQLGALRELRYSSQSIKQEVTKTQKGYSQEFNQLGEHIRELQDASQRYYDVLGENRKLHNELQELKGNIRVYCRIRPFLPGMKEKNSTIEYIGDDGELVVVNPAKPGKEGRRLFKFNKVYGQPSTQGDVFADIQPLIQSTLDGYNVCIFAYGQTGSGKTYTMMGPNGAREEQWGVNYRALNDLFRISKSRESNFTYEISVQMVEIYNEKVRDLLNNIRDTSVLLNLHTLGILSNSQSSGLAVPDAAMFPVKSTSDVLELMDAGLKNTAKSATALNERSSRSHSIITIHVRGTDLKTGSTVMSNLHLVDLAGSERVDRSEVTGDRLKEAQHINKSLSALGDVIFALAQKNSHIPYRNSKLTQVLQSSLGGKAKTLMFVQLNPDVNSYSETVSTLKFAERVSGVELGAAKSSKDGKDVRELMGQVATLKETIAMKDEEIDRLQSPRK</sequence>
<name>A0AAV3NXE4_LITER</name>
<dbReference type="Proteomes" id="UP001454036">
    <property type="component" value="Unassembled WGS sequence"/>
</dbReference>
<evidence type="ECO:0000256" key="2">
    <source>
        <dbReference type="ARBA" id="ARBA00022701"/>
    </source>
</evidence>
<dbReference type="SMART" id="SM00129">
    <property type="entry name" value="KISc"/>
    <property type="match status" value="1"/>
</dbReference>
<dbReference type="Gene3D" id="3.40.850.10">
    <property type="entry name" value="Kinesin motor domain"/>
    <property type="match status" value="1"/>
</dbReference>
<dbReference type="PROSITE" id="PS50067">
    <property type="entry name" value="KINESIN_MOTOR_2"/>
    <property type="match status" value="1"/>
</dbReference>
<keyword evidence="4 7" id="KW-0067">ATP-binding</keyword>
<keyword evidence="3 7" id="KW-0547">Nucleotide-binding</keyword>
<keyword evidence="13" id="KW-1185">Reference proteome</keyword>
<evidence type="ECO:0000256" key="8">
    <source>
        <dbReference type="SAM" id="Coils"/>
    </source>
</evidence>
<evidence type="ECO:0000313" key="13">
    <source>
        <dbReference type="Proteomes" id="UP001454036"/>
    </source>
</evidence>
<dbReference type="SMART" id="SM00033">
    <property type="entry name" value="CH"/>
    <property type="match status" value="1"/>
</dbReference>
<dbReference type="GO" id="GO:0005524">
    <property type="term" value="F:ATP binding"/>
    <property type="evidence" value="ECO:0007669"/>
    <property type="project" value="UniProtKB-UniRule"/>
</dbReference>
<dbReference type="PRINTS" id="PR00380">
    <property type="entry name" value="KINESINHEAVY"/>
</dbReference>
<evidence type="ECO:0000256" key="7">
    <source>
        <dbReference type="PROSITE-ProRule" id="PRU00283"/>
    </source>
</evidence>
<dbReference type="InterPro" id="IPR036872">
    <property type="entry name" value="CH_dom_sf"/>
</dbReference>
<keyword evidence="6 7" id="KW-0505">Motor protein</keyword>
<gene>
    <name evidence="12" type="ORF">LIER_03864</name>
</gene>
<feature type="compositionally biased region" description="Basic and acidic residues" evidence="9">
    <location>
        <begin position="156"/>
        <end position="169"/>
    </location>
</feature>
<organism evidence="12 13">
    <name type="scientific">Lithospermum erythrorhizon</name>
    <name type="common">Purple gromwell</name>
    <name type="synonym">Lithospermum officinale var. erythrorhizon</name>
    <dbReference type="NCBI Taxonomy" id="34254"/>
    <lineage>
        <taxon>Eukaryota</taxon>
        <taxon>Viridiplantae</taxon>
        <taxon>Streptophyta</taxon>
        <taxon>Embryophyta</taxon>
        <taxon>Tracheophyta</taxon>
        <taxon>Spermatophyta</taxon>
        <taxon>Magnoliopsida</taxon>
        <taxon>eudicotyledons</taxon>
        <taxon>Gunneridae</taxon>
        <taxon>Pentapetalae</taxon>
        <taxon>asterids</taxon>
        <taxon>lamiids</taxon>
        <taxon>Boraginales</taxon>
        <taxon>Boraginaceae</taxon>
        <taxon>Boraginoideae</taxon>
        <taxon>Lithospermeae</taxon>
        <taxon>Lithospermum</taxon>
    </lineage>
</organism>
<dbReference type="AlphaFoldDB" id="A0AAV3NXE4"/>
<dbReference type="Gene3D" id="1.10.418.10">
    <property type="entry name" value="Calponin-like domain"/>
    <property type="match status" value="1"/>
</dbReference>
<dbReference type="InterPro" id="IPR027640">
    <property type="entry name" value="Kinesin-like_fam"/>
</dbReference>
<evidence type="ECO:0000256" key="3">
    <source>
        <dbReference type="ARBA" id="ARBA00022741"/>
    </source>
</evidence>
<dbReference type="InterPro" id="IPR001715">
    <property type="entry name" value="CH_dom"/>
</dbReference>
<evidence type="ECO:0000256" key="1">
    <source>
        <dbReference type="ARBA" id="ARBA00010899"/>
    </source>
</evidence>
<keyword evidence="2" id="KW-0493">Microtubule</keyword>
<dbReference type="GO" id="GO:0007018">
    <property type="term" value="P:microtubule-based movement"/>
    <property type="evidence" value="ECO:0007669"/>
    <property type="project" value="InterPro"/>
</dbReference>
<comment type="similarity">
    <text evidence="1">Belongs to the TRAFAC class myosin-kinesin ATPase superfamily. Kinesin family. KIN-14 subfamily.</text>
</comment>
<dbReference type="PANTHER" id="PTHR47972:SF50">
    <property type="entry name" value="KINESIN-LIKE PROTEIN KIN-14P"/>
    <property type="match status" value="1"/>
</dbReference>
<dbReference type="GO" id="GO:0005874">
    <property type="term" value="C:microtubule"/>
    <property type="evidence" value="ECO:0007669"/>
    <property type="project" value="UniProtKB-KW"/>
</dbReference>
<evidence type="ECO:0000256" key="9">
    <source>
        <dbReference type="SAM" id="MobiDB-lite"/>
    </source>
</evidence>
<feature type="binding site" evidence="7">
    <location>
        <begin position="592"/>
        <end position="599"/>
    </location>
    <ligand>
        <name>ATP</name>
        <dbReference type="ChEBI" id="CHEBI:30616"/>
    </ligand>
</feature>
<dbReference type="PANTHER" id="PTHR47972">
    <property type="entry name" value="KINESIN-LIKE PROTEIN KLP-3"/>
    <property type="match status" value="1"/>
</dbReference>
<dbReference type="PROSITE" id="PS50021">
    <property type="entry name" value="CH"/>
    <property type="match status" value="1"/>
</dbReference>
<evidence type="ECO:0000256" key="6">
    <source>
        <dbReference type="ARBA" id="ARBA00023175"/>
    </source>
</evidence>
<dbReference type="Pfam" id="PF00307">
    <property type="entry name" value="CH"/>
    <property type="match status" value="1"/>
</dbReference>
<evidence type="ECO:0000259" key="10">
    <source>
        <dbReference type="PROSITE" id="PS50021"/>
    </source>
</evidence>
<dbReference type="FunFam" id="3.40.850.10:FF:000044">
    <property type="entry name" value="p-loop containing nucleoside triphosphate hydrolases superfamily protein"/>
    <property type="match status" value="1"/>
</dbReference>
<keyword evidence="5 8" id="KW-0175">Coiled coil</keyword>
<feature type="coiled-coil region" evidence="8">
    <location>
        <begin position="317"/>
        <end position="420"/>
    </location>
</feature>
<dbReference type="EMBL" id="BAABME010000476">
    <property type="protein sequence ID" value="GAA0143106.1"/>
    <property type="molecule type" value="Genomic_DNA"/>
</dbReference>
<dbReference type="InterPro" id="IPR036961">
    <property type="entry name" value="Kinesin_motor_dom_sf"/>
</dbReference>
<protein>
    <submittedName>
        <fullName evidence="12">Microtubule binding motor protein</fullName>
    </submittedName>
</protein>
<dbReference type="GO" id="GO:0003777">
    <property type="term" value="F:microtubule motor activity"/>
    <property type="evidence" value="ECO:0007669"/>
    <property type="project" value="InterPro"/>
</dbReference>
<evidence type="ECO:0000256" key="4">
    <source>
        <dbReference type="ARBA" id="ARBA00022840"/>
    </source>
</evidence>